<dbReference type="Proteomes" id="UP000724584">
    <property type="component" value="Unassembled WGS sequence"/>
</dbReference>
<keyword evidence="2" id="KW-1185">Reference proteome</keyword>
<organism evidence="1 2">
    <name type="scientific">Chaetomium tenue</name>
    <dbReference type="NCBI Taxonomy" id="1854479"/>
    <lineage>
        <taxon>Eukaryota</taxon>
        <taxon>Fungi</taxon>
        <taxon>Dikarya</taxon>
        <taxon>Ascomycota</taxon>
        <taxon>Pezizomycotina</taxon>
        <taxon>Sordariomycetes</taxon>
        <taxon>Sordariomycetidae</taxon>
        <taxon>Sordariales</taxon>
        <taxon>Chaetomiaceae</taxon>
        <taxon>Chaetomium</taxon>
    </lineage>
</organism>
<evidence type="ECO:0000313" key="2">
    <source>
        <dbReference type="Proteomes" id="UP000724584"/>
    </source>
</evidence>
<evidence type="ECO:0000313" key="1">
    <source>
        <dbReference type="EMBL" id="KAH6650620.1"/>
    </source>
</evidence>
<gene>
    <name evidence="1" type="ORF">F5144DRAFT_54119</name>
</gene>
<accession>A0ACB7PQL0</accession>
<proteinExistence type="predicted"/>
<protein>
    <submittedName>
        <fullName evidence="1">Uncharacterized protein</fullName>
    </submittedName>
</protein>
<reference evidence="1 2" key="1">
    <citation type="journal article" date="2021" name="Nat. Commun.">
        <title>Genetic determinants of endophytism in the Arabidopsis root mycobiome.</title>
        <authorList>
            <person name="Mesny F."/>
            <person name="Miyauchi S."/>
            <person name="Thiergart T."/>
            <person name="Pickel B."/>
            <person name="Atanasova L."/>
            <person name="Karlsson M."/>
            <person name="Huettel B."/>
            <person name="Barry K.W."/>
            <person name="Haridas S."/>
            <person name="Chen C."/>
            <person name="Bauer D."/>
            <person name="Andreopoulos W."/>
            <person name="Pangilinan J."/>
            <person name="LaButti K."/>
            <person name="Riley R."/>
            <person name="Lipzen A."/>
            <person name="Clum A."/>
            <person name="Drula E."/>
            <person name="Henrissat B."/>
            <person name="Kohler A."/>
            <person name="Grigoriev I.V."/>
            <person name="Martin F.M."/>
            <person name="Hacquard S."/>
        </authorList>
    </citation>
    <scope>NUCLEOTIDE SEQUENCE [LARGE SCALE GENOMIC DNA]</scope>
    <source>
        <strain evidence="1 2">MPI-SDFR-AT-0079</strain>
    </source>
</reference>
<comment type="caution">
    <text evidence="1">The sequence shown here is derived from an EMBL/GenBank/DDBJ whole genome shotgun (WGS) entry which is preliminary data.</text>
</comment>
<sequence length="210" mass="22496">MSFLPHLPPPDSIIEVLWDVALIVFTIRLAYIYAGLALGLTSASIFLRSFLLNLYYNNTISFIDAPDPDPLTAPLLVFAAAAIASRLVIRRYDIPRVLVLRLAVGAGAAVVAGVGLVVACLVEWEVWGRPVMGEVLAGQALMELFWGWEGGVGILVGVALMPVAMMGWERWWEVGVGVVRGKRAVGEKGGEGGEVSFGFGEVVIVGWNGC</sequence>
<name>A0ACB7PQL0_9PEZI</name>
<dbReference type="EMBL" id="JAGIZQ010000001">
    <property type="protein sequence ID" value="KAH6650620.1"/>
    <property type="molecule type" value="Genomic_DNA"/>
</dbReference>